<gene>
    <name evidence="12 14" type="primary">dapA</name>
    <name evidence="14" type="ORF">ACFQMN_06365</name>
</gene>
<feature type="active site" description="Proton donor/acceptor" evidence="12">
    <location>
        <position position="134"/>
    </location>
</feature>
<keyword evidence="5 12" id="KW-0963">Cytoplasm</keyword>
<dbReference type="Gene3D" id="3.20.20.70">
    <property type="entry name" value="Aldolase class I"/>
    <property type="match status" value="1"/>
</dbReference>
<evidence type="ECO:0000256" key="13">
    <source>
        <dbReference type="PIRNR" id="PIRNR001365"/>
    </source>
</evidence>
<comment type="function">
    <text evidence="1 12">Catalyzes the condensation of (S)-aspartate-beta-semialdehyde [(S)-ASA] and pyruvate to 4-hydroxy-tetrahydrodipicolinate (HTPA).</text>
</comment>
<dbReference type="EC" id="4.3.3.7" evidence="4 12"/>
<proteinExistence type="inferred from homology"/>
<keyword evidence="8 12" id="KW-0457">Lysine biosynthesis</keyword>
<feature type="binding site" evidence="12">
    <location>
        <position position="204"/>
    </location>
    <ligand>
        <name>pyruvate</name>
        <dbReference type="ChEBI" id="CHEBI:15361"/>
    </ligand>
</feature>
<dbReference type="PRINTS" id="PR00146">
    <property type="entry name" value="DHPICSNTHASE"/>
</dbReference>
<dbReference type="InterPro" id="IPR002220">
    <property type="entry name" value="DapA-like"/>
</dbReference>
<dbReference type="SUPFAM" id="SSF51569">
    <property type="entry name" value="Aldolase"/>
    <property type="match status" value="1"/>
</dbReference>
<evidence type="ECO:0000313" key="15">
    <source>
        <dbReference type="Proteomes" id="UP001596494"/>
    </source>
</evidence>
<keyword evidence="15" id="KW-1185">Reference proteome</keyword>
<dbReference type="InterPro" id="IPR020625">
    <property type="entry name" value="Schiff_base-form_aldolases_AS"/>
</dbReference>
<comment type="catalytic activity">
    <reaction evidence="11 12">
        <text>L-aspartate 4-semialdehyde + pyruvate = (2S,4S)-4-hydroxy-2,3,4,5-tetrahydrodipicolinate + H2O + H(+)</text>
        <dbReference type="Rhea" id="RHEA:34171"/>
        <dbReference type="ChEBI" id="CHEBI:15361"/>
        <dbReference type="ChEBI" id="CHEBI:15377"/>
        <dbReference type="ChEBI" id="CHEBI:15378"/>
        <dbReference type="ChEBI" id="CHEBI:67139"/>
        <dbReference type="ChEBI" id="CHEBI:537519"/>
        <dbReference type="EC" id="4.3.3.7"/>
    </reaction>
</comment>
<evidence type="ECO:0000256" key="10">
    <source>
        <dbReference type="ARBA" id="ARBA00023270"/>
    </source>
</evidence>
<accession>A0ABW2K194</accession>
<dbReference type="PANTHER" id="PTHR12128">
    <property type="entry name" value="DIHYDRODIPICOLINATE SYNTHASE"/>
    <property type="match status" value="1"/>
</dbReference>
<comment type="subcellular location">
    <subcellularLocation>
        <location evidence="12">Cytoplasm</location>
    </subcellularLocation>
</comment>
<comment type="caution">
    <text evidence="12">Was originally thought to be a dihydrodipicolinate synthase (DHDPS), catalyzing the condensation of (S)-aspartate-beta-semialdehyde [(S)-ASA] and pyruvate to dihydrodipicolinate (DHDP). However, it was shown in E.coli that the product of the enzymatic reaction is not dihydrodipicolinate but in fact (4S)-4-hydroxy-2,3,4,5-tetrahydro-(2S)-dipicolinic acid (HTPA), and that the consecutive dehydration reaction leading to DHDP is not spontaneous but catalyzed by DapB.</text>
</comment>
<dbReference type="Proteomes" id="UP001596494">
    <property type="component" value="Unassembled WGS sequence"/>
</dbReference>
<feature type="active site" description="Schiff-base intermediate with substrate" evidence="12">
    <location>
        <position position="162"/>
    </location>
</feature>
<keyword evidence="9 12" id="KW-0456">Lyase</keyword>
<feature type="site" description="Part of a proton relay during catalysis" evidence="12">
    <location>
        <position position="108"/>
    </location>
</feature>
<evidence type="ECO:0000256" key="11">
    <source>
        <dbReference type="ARBA" id="ARBA00047836"/>
    </source>
</evidence>
<evidence type="ECO:0000256" key="3">
    <source>
        <dbReference type="ARBA" id="ARBA00007592"/>
    </source>
</evidence>
<reference evidence="15" key="1">
    <citation type="journal article" date="2019" name="Int. J. Syst. Evol. Microbiol.">
        <title>The Global Catalogue of Microorganisms (GCM) 10K type strain sequencing project: providing services to taxonomists for standard genome sequencing and annotation.</title>
        <authorList>
            <consortium name="The Broad Institute Genomics Platform"/>
            <consortium name="The Broad Institute Genome Sequencing Center for Infectious Disease"/>
            <person name="Wu L."/>
            <person name="Ma J."/>
        </authorList>
    </citation>
    <scope>NUCLEOTIDE SEQUENCE [LARGE SCALE GENOMIC DNA]</scope>
    <source>
        <strain evidence="15">CCUG 73951</strain>
    </source>
</reference>
<evidence type="ECO:0000256" key="12">
    <source>
        <dbReference type="HAMAP-Rule" id="MF_00418"/>
    </source>
</evidence>
<comment type="subunit">
    <text evidence="12">Homotetramer; dimer of dimers.</text>
</comment>
<sequence>MDFGKVLTAMVTPFDQHGNVDLKKTSSLVEYLIDHGTDGLVVAGTTGESPTLTTEEKLALFSHVVKAVNGRIPVIAGTGSNNTQQSIELSKRAEQTGVDGIMLVTPYYNKPNQRGMYEHFKTIAESVLKPVMLYNIPGRSAVRLDVSTIIELSRVPNIVSVKEATGDLDSMAQIIDQTDETFSLYSGDDSLTLPIYAIGGHGVVSVSAHVVGKEMKEMLRLFDEGKNSEAAKLHRKLIPLFKGMFSAPSPAPVKAGLQMKGLDTGGVRLPLVPLTQEERLTIQFLMEHFKQETAK</sequence>
<evidence type="ECO:0000256" key="7">
    <source>
        <dbReference type="ARBA" id="ARBA00022915"/>
    </source>
</evidence>
<evidence type="ECO:0000313" key="14">
    <source>
        <dbReference type="EMBL" id="MFC7320499.1"/>
    </source>
</evidence>
<evidence type="ECO:0000256" key="8">
    <source>
        <dbReference type="ARBA" id="ARBA00023154"/>
    </source>
</evidence>
<dbReference type="InterPro" id="IPR005263">
    <property type="entry name" value="DapA"/>
</dbReference>
<dbReference type="GO" id="GO:0008840">
    <property type="term" value="F:4-hydroxy-tetrahydrodipicolinate synthase activity"/>
    <property type="evidence" value="ECO:0007669"/>
    <property type="project" value="UniProtKB-EC"/>
</dbReference>
<dbReference type="InterPro" id="IPR020624">
    <property type="entry name" value="Schiff_base-form_aldolases_CS"/>
</dbReference>
<keyword evidence="7 12" id="KW-0220">Diaminopimelate biosynthesis</keyword>
<feature type="binding site" evidence="12">
    <location>
        <position position="46"/>
    </location>
    <ligand>
        <name>pyruvate</name>
        <dbReference type="ChEBI" id="CHEBI:15361"/>
    </ligand>
</feature>
<evidence type="ECO:0000256" key="6">
    <source>
        <dbReference type="ARBA" id="ARBA00022605"/>
    </source>
</evidence>
<dbReference type="RefSeq" id="WP_289214152.1">
    <property type="nucleotide sequence ID" value="NZ_JAPVRC010000001.1"/>
</dbReference>
<protein>
    <recommendedName>
        <fullName evidence="4 12">4-hydroxy-tetrahydrodipicolinate synthase</fullName>
        <shortName evidence="12">HTPA synthase</shortName>
        <ecNumber evidence="4 12">4.3.3.7</ecNumber>
    </recommendedName>
</protein>
<evidence type="ECO:0000256" key="2">
    <source>
        <dbReference type="ARBA" id="ARBA00005120"/>
    </source>
</evidence>
<dbReference type="NCBIfam" id="TIGR00674">
    <property type="entry name" value="dapA"/>
    <property type="match status" value="1"/>
</dbReference>
<keyword evidence="6 12" id="KW-0028">Amino-acid biosynthesis</keyword>
<dbReference type="InterPro" id="IPR013785">
    <property type="entry name" value="Aldolase_TIM"/>
</dbReference>
<dbReference type="PIRSF" id="PIRSF001365">
    <property type="entry name" value="DHDPS"/>
    <property type="match status" value="1"/>
</dbReference>
<dbReference type="PROSITE" id="PS00665">
    <property type="entry name" value="DHDPS_1"/>
    <property type="match status" value="1"/>
</dbReference>
<dbReference type="SMART" id="SM01130">
    <property type="entry name" value="DHDPS"/>
    <property type="match status" value="1"/>
</dbReference>
<name>A0ABW2K194_9BACI</name>
<comment type="caution">
    <text evidence="14">The sequence shown here is derived from an EMBL/GenBank/DDBJ whole genome shotgun (WGS) entry which is preliminary data.</text>
</comment>
<dbReference type="Pfam" id="PF00701">
    <property type="entry name" value="DHDPS"/>
    <property type="match status" value="1"/>
</dbReference>
<feature type="site" description="Part of a proton relay during catalysis" evidence="12">
    <location>
        <position position="45"/>
    </location>
</feature>
<evidence type="ECO:0000256" key="5">
    <source>
        <dbReference type="ARBA" id="ARBA00022490"/>
    </source>
</evidence>
<evidence type="ECO:0000256" key="9">
    <source>
        <dbReference type="ARBA" id="ARBA00023239"/>
    </source>
</evidence>
<dbReference type="PROSITE" id="PS00666">
    <property type="entry name" value="DHDPS_2"/>
    <property type="match status" value="1"/>
</dbReference>
<dbReference type="PANTHER" id="PTHR12128:SF66">
    <property type="entry name" value="4-HYDROXY-2-OXOGLUTARATE ALDOLASE, MITOCHONDRIAL"/>
    <property type="match status" value="1"/>
</dbReference>
<keyword evidence="10 12" id="KW-0704">Schiff base</keyword>
<dbReference type="CDD" id="cd00950">
    <property type="entry name" value="DHDPS"/>
    <property type="match status" value="1"/>
</dbReference>
<evidence type="ECO:0000256" key="4">
    <source>
        <dbReference type="ARBA" id="ARBA00012086"/>
    </source>
</evidence>
<organism evidence="14 15">
    <name type="scientific">Halobacillus campisalis</name>
    <dbReference type="NCBI Taxonomy" id="435909"/>
    <lineage>
        <taxon>Bacteria</taxon>
        <taxon>Bacillati</taxon>
        <taxon>Bacillota</taxon>
        <taxon>Bacilli</taxon>
        <taxon>Bacillales</taxon>
        <taxon>Bacillaceae</taxon>
        <taxon>Halobacillus</taxon>
    </lineage>
</organism>
<evidence type="ECO:0000256" key="1">
    <source>
        <dbReference type="ARBA" id="ARBA00003294"/>
    </source>
</evidence>
<comment type="pathway">
    <text evidence="2 12">Amino-acid biosynthesis; L-lysine biosynthesis via DAP pathway; (S)-tetrahydrodipicolinate from L-aspartate: step 3/4.</text>
</comment>
<dbReference type="HAMAP" id="MF_00418">
    <property type="entry name" value="DapA"/>
    <property type="match status" value="1"/>
</dbReference>
<comment type="similarity">
    <text evidence="3 12 13">Belongs to the DapA family.</text>
</comment>
<dbReference type="EMBL" id="JBHTBY010000006">
    <property type="protein sequence ID" value="MFC7320499.1"/>
    <property type="molecule type" value="Genomic_DNA"/>
</dbReference>